<keyword evidence="2" id="KW-0687">Ribonucleoprotein</keyword>
<reference evidence="2 3" key="1">
    <citation type="submission" date="2016-10" db="EMBL/GenBank/DDBJ databases">
        <authorList>
            <person name="de Groot N.N."/>
        </authorList>
    </citation>
    <scope>NUCLEOTIDE SEQUENCE [LARGE SCALE GENOMIC DNA]</scope>
    <source>
        <strain evidence="2 3">DSM 27842</strain>
    </source>
</reference>
<dbReference type="InterPro" id="IPR000182">
    <property type="entry name" value="GNAT_dom"/>
</dbReference>
<keyword evidence="3" id="KW-1185">Reference proteome</keyword>
<sequence length="148" mass="16287">MTALIRPARPTDAGATGEILHTRLEEASPGQGLYSGAQAIAFCGQMIGRDWVRVAEHDGAVQGFLAREQGYIHALYLAPGACGAGIGRRLIEDARRTRDQLRLRVLSANTGARRFYTRLGFAETDRGDGRDNDENLPDIGYEWRREAT</sequence>
<proteinExistence type="predicted"/>
<dbReference type="EMBL" id="FODS01000029">
    <property type="protein sequence ID" value="SEP14894.1"/>
    <property type="molecule type" value="Genomic_DNA"/>
</dbReference>
<dbReference type="PROSITE" id="PS51186">
    <property type="entry name" value="GNAT"/>
    <property type="match status" value="1"/>
</dbReference>
<protein>
    <submittedName>
        <fullName evidence="2">Ribosomal protein S18 acetylase RimI</fullName>
    </submittedName>
</protein>
<keyword evidence="2" id="KW-0689">Ribosomal protein</keyword>
<dbReference type="OrthoDB" id="9797417at2"/>
<dbReference type="SUPFAM" id="SSF55729">
    <property type="entry name" value="Acyl-CoA N-acyltransferases (Nat)"/>
    <property type="match status" value="1"/>
</dbReference>
<feature type="domain" description="N-acetyltransferase" evidence="1">
    <location>
        <begin position="3"/>
        <end position="148"/>
    </location>
</feature>
<name>A0A1H8VHW1_9RHOB</name>
<organism evidence="2 3">
    <name type="scientific">Salinihabitans flavidus</name>
    <dbReference type="NCBI Taxonomy" id="569882"/>
    <lineage>
        <taxon>Bacteria</taxon>
        <taxon>Pseudomonadati</taxon>
        <taxon>Pseudomonadota</taxon>
        <taxon>Alphaproteobacteria</taxon>
        <taxon>Rhodobacterales</taxon>
        <taxon>Roseobacteraceae</taxon>
        <taxon>Salinihabitans</taxon>
    </lineage>
</organism>
<gene>
    <name evidence="2" type="ORF">SAMN04490248_12935</name>
</gene>
<dbReference type="GO" id="GO:0005840">
    <property type="term" value="C:ribosome"/>
    <property type="evidence" value="ECO:0007669"/>
    <property type="project" value="UniProtKB-KW"/>
</dbReference>
<dbReference type="Proteomes" id="UP000198893">
    <property type="component" value="Unassembled WGS sequence"/>
</dbReference>
<accession>A0A1H8VHW1</accession>
<dbReference type="Gene3D" id="3.40.630.30">
    <property type="match status" value="1"/>
</dbReference>
<dbReference type="InterPro" id="IPR016181">
    <property type="entry name" value="Acyl_CoA_acyltransferase"/>
</dbReference>
<dbReference type="CDD" id="cd04301">
    <property type="entry name" value="NAT_SF"/>
    <property type="match status" value="1"/>
</dbReference>
<evidence type="ECO:0000313" key="3">
    <source>
        <dbReference type="Proteomes" id="UP000198893"/>
    </source>
</evidence>
<evidence type="ECO:0000259" key="1">
    <source>
        <dbReference type="PROSITE" id="PS51186"/>
    </source>
</evidence>
<dbReference type="RefSeq" id="WP_093120237.1">
    <property type="nucleotide sequence ID" value="NZ_FODS01000029.1"/>
</dbReference>
<dbReference type="STRING" id="569882.SAMN04490248_12935"/>
<evidence type="ECO:0000313" key="2">
    <source>
        <dbReference type="EMBL" id="SEP14894.1"/>
    </source>
</evidence>
<dbReference type="Pfam" id="PF13508">
    <property type="entry name" value="Acetyltransf_7"/>
    <property type="match status" value="1"/>
</dbReference>
<dbReference type="GO" id="GO:0016747">
    <property type="term" value="F:acyltransferase activity, transferring groups other than amino-acyl groups"/>
    <property type="evidence" value="ECO:0007669"/>
    <property type="project" value="InterPro"/>
</dbReference>
<dbReference type="AlphaFoldDB" id="A0A1H8VHW1"/>